<comment type="caution">
    <text evidence="1">The sequence shown here is derived from an EMBL/GenBank/DDBJ whole genome shotgun (WGS) entry which is preliminary data.</text>
</comment>
<protein>
    <submittedName>
        <fullName evidence="1">Uncharacterized protein</fullName>
    </submittedName>
</protein>
<sequence length="196" mass="22931">MLKITKNFEITYHYTCIRNLSKLLSKQVSQHGHTLFFCDRCLNYFSTQTLAKCHFLPINICTYFKNYKYKEAVPFIIYSDIEALLKPLENDIRNKTKKYQKQAFTLGYCFHCTCDNIKKNLSYYKSYEGLDCVTWFVRELENINKFVESKLKTILGLVQGENCHICEKPFQEGDNPVRDHCHSRGNLGVGPTPLVI</sequence>
<proteinExistence type="predicted"/>
<dbReference type="AlphaFoldDB" id="A0AAV8V9P2"/>
<reference evidence="1 2" key="1">
    <citation type="journal article" date="2023" name="Insect Mol. Biol.">
        <title>Genome sequencing provides insights into the evolution of gene families encoding plant cell wall-degrading enzymes in longhorned beetles.</title>
        <authorList>
            <person name="Shin N.R."/>
            <person name="Okamura Y."/>
            <person name="Kirsch R."/>
            <person name="Pauchet Y."/>
        </authorList>
    </citation>
    <scope>NUCLEOTIDE SEQUENCE [LARGE SCALE GENOMIC DNA]</scope>
    <source>
        <strain evidence="1">EAD_L_NR</strain>
    </source>
</reference>
<name>A0AAV8V9P2_9CUCU</name>
<evidence type="ECO:0000313" key="1">
    <source>
        <dbReference type="EMBL" id="KAJ8910818.1"/>
    </source>
</evidence>
<dbReference type="PANTHER" id="PTHR31511:SF12">
    <property type="entry name" value="RHO TERMINATION FACTOR N-TERMINAL DOMAIN-CONTAINING PROTEIN"/>
    <property type="match status" value="1"/>
</dbReference>
<dbReference type="PANTHER" id="PTHR31511">
    <property type="entry name" value="PROTEIN CBG23764"/>
    <property type="match status" value="1"/>
</dbReference>
<dbReference type="Proteomes" id="UP001159042">
    <property type="component" value="Unassembled WGS sequence"/>
</dbReference>
<accession>A0AAV8V9P2</accession>
<evidence type="ECO:0000313" key="2">
    <source>
        <dbReference type="Proteomes" id="UP001159042"/>
    </source>
</evidence>
<organism evidence="1 2">
    <name type="scientific">Exocentrus adspersus</name>
    <dbReference type="NCBI Taxonomy" id="1586481"/>
    <lineage>
        <taxon>Eukaryota</taxon>
        <taxon>Metazoa</taxon>
        <taxon>Ecdysozoa</taxon>
        <taxon>Arthropoda</taxon>
        <taxon>Hexapoda</taxon>
        <taxon>Insecta</taxon>
        <taxon>Pterygota</taxon>
        <taxon>Neoptera</taxon>
        <taxon>Endopterygota</taxon>
        <taxon>Coleoptera</taxon>
        <taxon>Polyphaga</taxon>
        <taxon>Cucujiformia</taxon>
        <taxon>Chrysomeloidea</taxon>
        <taxon>Cerambycidae</taxon>
        <taxon>Lamiinae</taxon>
        <taxon>Acanthocinini</taxon>
        <taxon>Exocentrus</taxon>
    </lineage>
</organism>
<dbReference type="EMBL" id="JANEYG010000241">
    <property type="protein sequence ID" value="KAJ8910818.1"/>
    <property type="molecule type" value="Genomic_DNA"/>
</dbReference>
<gene>
    <name evidence="1" type="ORF">NQ315_003692</name>
</gene>
<keyword evidence="2" id="KW-1185">Reference proteome</keyword>